<accession>W8BAE9</accession>
<evidence type="ECO:0000256" key="10">
    <source>
        <dbReference type="SAM" id="Phobius"/>
    </source>
</evidence>
<dbReference type="FunFam" id="3.40.50.300:FF:000891">
    <property type="entry name" value="ATP-binding cassette sub-family G member"/>
    <property type="match status" value="1"/>
</dbReference>
<feature type="compositionally biased region" description="Acidic residues" evidence="9">
    <location>
        <begin position="31"/>
        <end position="45"/>
    </location>
</feature>
<dbReference type="GO" id="GO:0140359">
    <property type="term" value="F:ABC-type transporter activity"/>
    <property type="evidence" value="ECO:0007669"/>
    <property type="project" value="InterPro"/>
</dbReference>
<feature type="compositionally biased region" description="Polar residues" evidence="9">
    <location>
        <begin position="85"/>
        <end position="96"/>
    </location>
</feature>
<feature type="transmembrane region" description="Helical" evidence="10">
    <location>
        <begin position="765"/>
        <end position="786"/>
    </location>
</feature>
<dbReference type="PROSITE" id="PS50893">
    <property type="entry name" value="ABC_TRANSPORTER_2"/>
    <property type="match status" value="1"/>
</dbReference>
<evidence type="ECO:0000256" key="7">
    <source>
        <dbReference type="ARBA" id="ARBA00022989"/>
    </source>
</evidence>
<dbReference type="InterPro" id="IPR013525">
    <property type="entry name" value="ABC2_TM"/>
</dbReference>
<reference evidence="12" key="1">
    <citation type="submission" date="2013-07" db="EMBL/GenBank/DDBJ databases">
        <authorList>
            <person name="Geib S."/>
        </authorList>
    </citation>
    <scope>NUCLEOTIDE SEQUENCE</scope>
</reference>
<feature type="transmembrane region" description="Helical" evidence="10">
    <location>
        <begin position="955"/>
        <end position="977"/>
    </location>
</feature>
<evidence type="ECO:0000256" key="3">
    <source>
        <dbReference type="ARBA" id="ARBA00022448"/>
    </source>
</evidence>
<feature type="compositionally biased region" description="Low complexity" evidence="9">
    <location>
        <begin position="60"/>
        <end position="70"/>
    </location>
</feature>
<dbReference type="SMART" id="SM00382">
    <property type="entry name" value="AAA"/>
    <property type="match status" value="1"/>
</dbReference>
<evidence type="ECO:0000256" key="1">
    <source>
        <dbReference type="ARBA" id="ARBA00004141"/>
    </source>
</evidence>
<dbReference type="InterPro" id="IPR003593">
    <property type="entry name" value="AAA+_ATPase"/>
</dbReference>
<sequence>NNNNNKNNEQGITAYNGNDNRQEQGQLKEEDGSEDKDEDENESDNESTRQQQLEEEQQQQEHLLSSSELQPDIIPYPAMLPPHRSSGSMEKQWTQLRKTEKSEQHNNHNNNLSNMYELDSKRAYTGHYNGNNTNNINNNNKENDRNNNNIAMDLGSAATTNSNFVAAGFGFYARDVDEGVDDAAVGHNQRVESVKQNESSEQQQQQQLQQLPLLPYSNNTNFVGNNLKNGALGYNTQSNLCNGGIAGQNHILAPKKQNNCSPNGQKKGTVMLSHLPQRPPVDIEFADISYSVSEGRRRGLKTILRSVSGKFRNGELTAIMGPSGAGKSTLMNILAGYKTSQLSGSVLINGKERNLRRFRKLSCYIMQDDILIANLSVHEAMMISANLKLGKDMNLAAKRVVVDEILETIGLKESSNTKTCNLSGGQRKRLSIALELVNNPPVMFFDEPTSGLDSSTCFQLISLLKSLARGGRTIVCTIHQPSARLFEKFDHLYMLAEGQCMYEGRVRGLVPFLSSLGYNCPSYHNPADYVLEVASGEYGESVQKLVAAVKSGECKKYSQKDYGLTSLTTDGVRGISNDIVKGDNSNSTTSANNATLTATTTLTMEDEKCNKADQFATQAEGNMLNQPILETQQSQQSDCSVINMNVPASNNGTSNSGSGLPYSCSFSSKSGQVVNTAAEKAAAAGCTTSLLDSHESVVTLPNSSGFPTSGWTQFWILLKRSFVTIMRDRMLTHMRLASHIIVGAIIGMIYYDVGNEASKVMSNAGCIFFTTLFTMFTAMMPTILTFPTEMSVFVREHLNYWYSLKAFYFAKTMADLPFQIVFSSVYVLVVYYLTSQPMEPLRVTMFVFICVLTSLVAQSLGLLIGAGMNIEAGVFLGPVTTIPTILFSGFFVNFDTIPGYLQWVTYVSYVRYGFEGAMVSIYGMDRATMECHEIYCHFRFPKKFLEEMSMDKAEYWIDAVALLGTFIALRIIAYFVLRWKLHLIR</sequence>
<dbReference type="PANTHER" id="PTHR48041:SF78">
    <property type="entry name" value="ABC TRANSPORTER EXPRESSED IN TRACHEA, ISOFORM A"/>
    <property type="match status" value="1"/>
</dbReference>
<feature type="non-terminal residue" evidence="12">
    <location>
        <position position="1"/>
    </location>
</feature>
<dbReference type="EMBL" id="GAMC01016499">
    <property type="protein sequence ID" value="JAB90056.1"/>
    <property type="molecule type" value="mRNA"/>
</dbReference>
<feature type="transmembrane region" description="Helical" evidence="10">
    <location>
        <begin position="872"/>
        <end position="894"/>
    </location>
</feature>
<keyword evidence="4 10" id="KW-0812">Transmembrane</keyword>
<dbReference type="Pfam" id="PF00005">
    <property type="entry name" value="ABC_tran"/>
    <property type="match status" value="1"/>
</dbReference>
<proteinExistence type="evidence at transcript level"/>
<keyword evidence="6 12" id="KW-0067">ATP-binding</keyword>
<dbReference type="CDD" id="cd03213">
    <property type="entry name" value="ABCG_EPDR"/>
    <property type="match status" value="1"/>
</dbReference>
<feature type="compositionally biased region" description="Basic and acidic residues" evidence="9">
    <location>
        <begin position="20"/>
        <end position="30"/>
    </location>
</feature>
<feature type="transmembrane region" description="Helical" evidence="10">
    <location>
        <begin position="806"/>
        <end position="833"/>
    </location>
</feature>
<keyword evidence="3" id="KW-0813">Transport</keyword>
<evidence type="ECO:0000256" key="8">
    <source>
        <dbReference type="ARBA" id="ARBA00023136"/>
    </source>
</evidence>
<dbReference type="Pfam" id="PF01061">
    <property type="entry name" value="ABC2_membrane"/>
    <property type="match status" value="1"/>
</dbReference>
<organism evidence="12">
    <name type="scientific">Ceratitis capitata</name>
    <name type="common">Mediterranean fruit fly</name>
    <name type="synonym">Tephritis capitata</name>
    <dbReference type="NCBI Taxonomy" id="7213"/>
    <lineage>
        <taxon>Eukaryota</taxon>
        <taxon>Metazoa</taxon>
        <taxon>Ecdysozoa</taxon>
        <taxon>Arthropoda</taxon>
        <taxon>Hexapoda</taxon>
        <taxon>Insecta</taxon>
        <taxon>Pterygota</taxon>
        <taxon>Neoptera</taxon>
        <taxon>Endopterygota</taxon>
        <taxon>Diptera</taxon>
        <taxon>Brachycera</taxon>
        <taxon>Muscomorpha</taxon>
        <taxon>Tephritoidea</taxon>
        <taxon>Tephritidae</taxon>
        <taxon>Ceratitis</taxon>
        <taxon>Ceratitis</taxon>
    </lineage>
</organism>
<evidence type="ECO:0000259" key="11">
    <source>
        <dbReference type="PROSITE" id="PS50893"/>
    </source>
</evidence>
<feature type="region of interest" description="Disordered" evidence="9">
    <location>
        <begin position="1"/>
        <end position="113"/>
    </location>
</feature>
<dbReference type="OrthoDB" id="66620at2759"/>
<comment type="similarity">
    <text evidence="2">Belongs to the ABC transporter superfamily. ABCG family. Eye pigment precursor importer (TC 3.A.1.204) subfamily.</text>
</comment>
<dbReference type="GO" id="GO:0005886">
    <property type="term" value="C:plasma membrane"/>
    <property type="evidence" value="ECO:0007669"/>
    <property type="project" value="TreeGrafter"/>
</dbReference>
<evidence type="ECO:0000313" key="12">
    <source>
        <dbReference type="EMBL" id="JAB90056.1"/>
    </source>
</evidence>
<dbReference type="Gene3D" id="3.40.50.300">
    <property type="entry name" value="P-loop containing nucleotide triphosphate hydrolases"/>
    <property type="match status" value="1"/>
</dbReference>
<feature type="transmembrane region" description="Helical" evidence="10">
    <location>
        <begin position="845"/>
        <end position="866"/>
    </location>
</feature>
<feature type="region of interest" description="Disordered" evidence="9">
    <location>
        <begin position="127"/>
        <end position="149"/>
    </location>
</feature>
<evidence type="ECO:0000256" key="6">
    <source>
        <dbReference type="ARBA" id="ARBA00022840"/>
    </source>
</evidence>
<evidence type="ECO:0000256" key="4">
    <source>
        <dbReference type="ARBA" id="ARBA00022692"/>
    </source>
</evidence>
<evidence type="ECO:0000256" key="9">
    <source>
        <dbReference type="SAM" id="MobiDB-lite"/>
    </source>
</evidence>
<feature type="compositionally biased region" description="Polar residues" evidence="9">
    <location>
        <begin position="9"/>
        <end position="19"/>
    </location>
</feature>
<dbReference type="InterPro" id="IPR027417">
    <property type="entry name" value="P-loop_NTPase"/>
</dbReference>
<dbReference type="InterPro" id="IPR017871">
    <property type="entry name" value="ABC_transporter-like_CS"/>
</dbReference>
<dbReference type="AlphaFoldDB" id="W8BAE9"/>
<evidence type="ECO:0000256" key="2">
    <source>
        <dbReference type="ARBA" id="ARBA00005814"/>
    </source>
</evidence>
<keyword evidence="8 10" id="KW-0472">Membrane</keyword>
<feature type="compositionally biased region" description="Low complexity" evidence="9">
    <location>
        <begin position="129"/>
        <end position="140"/>
    </location>
</feature>
<dbReference type="InterPro" id="IPR003439">
    <property type="entry name" value="ABC_transporter-like_ATP-bd"/>
</dbReference>
<comment type="subcellular location">
    <subcellularLocation>
        <location evidence="1">Membrane</location>
        <topology evidence="1">Multi-pass membrane protein</topology>
    </subcellularLocation>
</comment>
<evidence type="ECO:0000256" key="5">
    <source>
        <dbReference type="ARBA" id="ARBA00022741"/>
    </source>
</evidence>
<keyword evidence="5" id="KW-0547">Nucleotide-binding</keyword>
<gene>
    <name evidence="12" type="primary">ABCG1</name>
</gene>
<reference evidence="12" key="2">
    <citation type="journal article" date="2014" name="BMC Genomics">
        <title>A genomic perspective to assessing quality of mass-reared SIT flies used in Mediterranean fruit fly (Ceratitis capitata) eradication in California.</title>
        <authorList>
            <person name="Calla B."/>
            <person name="Hall B."/>
            <person name="Hou S."/>
            <person name="Geib S.M."/>
        </authorList>
    </citation>
    <scope>NUCLEOTIDE SEQUENCE</scope>
</reference>
<dbReference type="PROSITE" id="PS00211">
    <property type="entry name" value="ABC_TRANSPORTER_1"/>
    <property type="match status" value="1"/>
</dbReference>
<name>W8BAE9_CERCA</name>
<dbReference type="InterPro" id="IPR050352">
    <property type="entry name" value="ABCG_transporters"/>
</dbReference>
<keyword evidence="7 10" id="KW-1133">Transmembrane helix</keyword>
<feature type="compositionally biased region" description="Basic and acidic residues" evidence="9">
    <location>
        <begin position="97"/>
        <end position="106"/>
    </location>
</feature>
<protein>
    <submittedName>
        <fullName evidence="12">ATP-binding cassette sub-family G member 1</fullName>
    </submittedName>
</protein>
<dbReference type="InterPro" id="IPR043926">
    <property type="entry name" value="ABCG_dom"/>
</dbReference>
<dbReference type="Pfam" id="PF19055">
    <property type="entry name" value="ABC2_membrane_7"/>
    <property type="match status" value="1"/>
</dbReference>
<dbReference type="GO" id="GO:0016887">
    <property type="term" value="F:ATP hydrolysis activity"/>
    <property type="evidence" value="ECO:0007669"/>
    <property type="project" value="InterPro"/>
</dbReference>
<dbReference type="GO" id="GO:0005524">
    <property type="term" value="F:ATP binding"/>
    <property type="evidence" value="ECO:0007669"/>
    <property type="project" value="UniProtKB-KW"/>
</dbReference>
<feature type="transmembrane region" description="Helical" evidence="10">
    <location>
        <begin position="736"/>
        <end position="753"/>
    </location>
</feature>
<feature type="domain" description="ABC transporter" evidence="11">
    <location>
        <begin position="283"/>
        <end position="522"/>
    </location>
</feature>
<dbReference type="SUPFAM" id="SSF52540">
    <property type="entry name" value="P-loop containing nucleoside triphosphate hydrolases"/>
    <property type="match status" value="1"/>
</dbReference>
<dbReference type="PANTHER" id="PTHR48041">
    <property type="entry name" value="ABC TRANSPORTER G FAMILY MEMBER 28"/>
    <property type="match status" value="1"/>
</dbReference>
<feature type="transmembrane region" description="Helical" evidence="10">
    <location>
        <begin position="906"/>
        <end position="924"/>
    </location>
</feature>